<reference evidence="7" key="1">
    <citation type="submission" date="2021-01" db="EMBL/GenBank/DDBJ databases">
        <authorList>
            <person name="Corre E."/>
            <person name="Pelletier E."/>
            <person name="Niang G."/>
            <person name="Scheremetjew M."/>
            <person name="Finn R."/>
            <person name="Kale V."/>
            <person name="Holt S."/>
            <person name="Cochrane G."/>
            <person name="Meng A."/>
            <person name="Brown T."/>
            <person name="Cohen L."/>
        </authorList>
    </citation>
    <scope>NUCLEOTIDE SEQUENCE</scope>
    <source>
        <strain evidence="7">CCMP2078</strain>
    </source>
</reference>
<evidence type="ECO:0000256" key="3">
    <source>
        <dbReference type="ARBA" id="ARBA00022692"/>
    </source>
</evidence>
<feature type="transmembrane region" description="Helical" evidence="6">
    <location>
        <begin position="103"/>
        <end position="123"/>
    </location>
</feature>
<protein>
    <recommendedName>
        <fullName evidence="8">Peroxisomal membrane protein 2</fullName>
    </recommendedName>
</protein>
<organism evidence="7">
    <name type="scientific">Pinguiococcus pyrenoidosus</name>
    <dbReference type="NCBI Taxonomy" id="172671"/>
    <lineage>
        <taxon>Eukaryota</taxon>
        <taxon>Sar</taxon>
        <taxon>Stramenopiles</taxon>
        <taxon>Ochrophyta</taxon>
        <taxon>Pinguiophyceae</taxon>
        <taxon>Pinguiochrysidales</taxon>
        <taxon>Pinguiochrysidaceae</taxon>
        <taxon>Pinguiococcus</taxon>
    </lineage>
</organism>
<dbReference type="EMBL" id="HBEA01008167">
    <property type="protein sequence ID" value="CAD8256792.1"/>
    <property type="molecule type" value="Transcribed_RNA"/>
</dbReference>
<feature type="transmembrane region" description="Helical" evidence="6">
    <location>
        <begin position="57"/>
        <end position="76"/>
    </location>
</feature>
<evidence type="ECO:0008006" key="8">
    <source>
        <dbReference type="Google" id="ProtNLM"/>
    </source>
</evidence>
<keyword evidence="3 6" id="KW-0812">Transmembrane</keyword>
<dbReference type="AlphaFoldDB" id="A0A7R9YBL3"/>
<name>A0A7R9YBL3_9STRA</name>
<evidence type="ECO:0000313" key="7">
    <source>
        <dbReference type="EMBL" id="CAD8256792.1"/>
    </source>
</evidence>
<accession>A0A7R9YBL3</accession>
<dbReference type="GO" id="GO:0005778">
    <property type="term" value="C:peroxisomal membrane"/>
    <property type="evidence" value="ECO:0007669"/>
    <property type="project" value="TreeGrafter"/>
</dbReference>
<evidence type="ECO:0000256" key="4">
    <source>
        <dbReference type="ARBA" id="ARBA00022989"/>
    </source>
</evidence>
<dbReference type="PANTHER" id="PTHR11266">
    <property type="entry name" value="PEROXISOMAL MEMBRANE PROTEIN 2, PXMP2 MPV17"/>
    <property type="match status" value="1"/>
</dbReference>
<comment type="similarity">
    <text evidence="2 6">Belongs to the peroxisomal membrane protein PXMP2/4 family.</text>
</comment>
<evidence type="ECO:0000256" key="5">
    <source>
        <dbReference type="ARBA" id="ARBA00023136"/>
    </source>
</evidence>
<evidence type="ECO:0000256" key="1">
    <source>
        <dbReference type="ARBA" id="ARBA00004141"/>
    </source>
</evidence>
<dbReference type="PANTHER" id="PTHR11266:SF80">
    <property type="entry name" value="PEROXISOMAL MEMBRANE PROTEIN 2"/>
    <property type="match status" value="1"/>
</dbReference>
<comment type="subcellular location">
    <subcellularLocation>
        <location evidence="1">Membrane</location>
        <topology evidence="1">Multi-pass membrane protein</topology>
    </subcellularLocation>
</comment>
<keyword evidence="5 6" id="KW-0472">Membrane</keyword>
<proteinExistence type="inferred from homology"/>
<dbReference type="InterPro" id="IPR007248">
    <property type="entry name" value="Mpv17_PMP22"/>
</dbReference>
<gene>
    <name evidence="7" type="ORF">PPYR1160_LOCUS6284</name>
</gene>
<evidence type="ECO:0000256" key="2">
    <source>
        <dbReference type="ARBA" id="ARBA00006824"/>
    </source>
</evidence>
<evidence type="ECO:0000256" key="6">
    <source>
        <dbReference type="RuleBase" id="RU363053"/>
    </source>
</evidence>
<dbReference type="Pfam" id="PF04117">
    <property type="entry name" value="Mpv17_PMP22"/>
    <property type="match status" value="1"/>
</dbReference>
<sequence>MSSTADELSPASLLAWYKSQLRKRPLTTKSLSSAVIAALGELLSSALKRQRLSARRLLIFFAYGGLFVGPIMHWWYALLERHCRRYGAGTYGLLLRLLGDRLIMAPPFLLGSIFFLQTLLSGSVRGGAKAAREQFASVFSSSIKLWTPAQLVNFKLVPIEYRVLFGNLVAILWNAFLAMKMRG</sequence>
<keyword evidence="4 6" id="KW-1133">Transmembrane helix</keyword>